<reference evidence="2 3" key="1">
    <citation type="journal article" date="2023" name="Plants (Basel)">
        <title>Bridging the Gap: Combining Genomics and Transcriptomics Approaches to Understand Stylosanthes scabra, an Orphan Legume from the Brazilian Caatinga.</title>
        <authorList>
            <person name="Ferreira-Neto J.R.C."/>
            <person name="da Silva M.D."/>
            <person name="Binneck E."/>
            <person name="de Melo N.F."/>
            <person name="da Silva R.H."/>
            <person name="de Melo A.L.T.M."/>
            <person name="Pandolfi V."/>
            <person name="Bustamante F.O."/>
            <person name="Brasileiro-Vidal A.C."/>
            <person name="Benko-Iseppon A.M."/>
        </authorList>
    </citation>
    <scope>NUCLEOTIDE SEQUENCE [LARGE SCALE GENOMIC DNA]</scope>
    <source>
        <tissue evidence="2">Leaves</tissue>
    </source>
</reference>
<evidence type="ECO:0000256" key="1">
    <source>
        <dbReference type="SAM" id="MobiDB-lite"/>
    </source>
</evidence>
<accession>A0ABU6VBW1</accession>
<evidence type="ECO:0000313" key="3">
    <source>
        <dbReference type="Proteomes" id="UP001341840"/>
    </source>
</evidence>
<sequence>MCRPSDRLRRLGAYPRAVDIREGRAEAVEAAWKGLTRRLPSRLRTQGTAIPSSLSSPSQLAFLDGLSSLGFQQMISDILLEGDGGYRPDTQFDGSQVYLDLNELVSGPSHVFMALGGTPPSATHVSGGSWEVLFMEPAGLPTPTASPAQAEHPDEPTARGQARRAPRRRGCGTGGHM</sequence>
<name>A0ABU6VBW1_9FABA</name>
<feature type="region of interest" description="Disordered" evidence="1">
    <location>
        <begin position="138"/>
        <end position="177"/>
    </location>
</feature>
<comment type="caution">
    <text evidence="2">The sequence shown here is derived from an EMBL/GenBank/DDBJ whole genome shotgun (WGS) entry which is preliminary data.</text>
</comment>
<evidence type="ECO:0000313" key="2">
    <source>
        <dbReference type="EMBL" id="MED6170694.1"/>
    </source>
</evidence>
<proteinExistence type="predicted"/>
<feature type="compositionally biased region" description="Basic residues" evidence="1">
    <location>
        <begin position="161"/>
        <end position="170"/>
    </location>
</feature>
<dbReference type="Proteomes" id="UP001341840">
    <property type="component" value="Unassembled WGS sequence"/>
</dbReference>
<gene>
    <name evidence="2" type="ORF">PIB30_033460</name>
</gene>
<protein>
    <submittedName>
        <fullName evidence="2">Uncharacterized protein</fullName>
    </submittedName>
</protein>
<keyword evidence="3" id="KW-1185">Reference proteome</keyword>
<dbReference type="EMBL" id="JASCZI010151186">
    <property type="protein sequence ID" value="MED6170694.1"/>
    <property type="molecule type" value="Genomic_DNA"/>
</dbReference>
<organism evidence="2 3">
    <name type="scientific">Stylosanthes scabra</name>
    <dbReference type="NCBI Taxonomy" id="79078"/>
    <lineage>
        <taxon>Eukaryota</taxon>
        <taxon>Viridiplantae</taxon>
        <taxon>Streptophyta</taxon>
        <taxon>Embryophyta</taxon>
        <taxon>Tracheophyta</taxon>
        <taxon>Spermatophyta</taxon>
        <taxon>Magnoliopsida</taxon>
        <taxon>eudicotyledons</taxon>
        <taxon>Gunneridae</taxon>
        <taxon>Pentapetalae</taxon>
        <taxon>rosids</taxon>
        <taxon>fabids</taxon>
        <taxon>Fabales</taxon>
        <taxon>Fabaceae</taxon>
        <taxon>Papilionoideae</taxon>
        <taxon>50 kb inversion clade</taxon>
        <taxon>dalbergioids sensu lato</taxon>
        <taxon>Dalbergieae</taxon>
        <taxon>Pterocarpus clade</taxon>
        <taxon>Stylosanthes</taxon>
    </lineage>
</organism>